<name>A0A3D8VEX9_9GAMM</name>
<evidence type="ECO:0000256" key="1">
    <source>
        <dbReference type="ARBA" id="ARBA00023002"/>
    </source>
</evidence>
<sequence>MTTHDRPHVLICTAKDQDDWRSALAQCLPDATLHVGIDAPPCDYAVVWKPPYALFERQTKLKAIFSLGAGVNALVAMPFLPRDVPLVRMEDGGMAEQLVEYALYVALRRLRRFAAYERDQRAQRWSPRPARARHELRVGVLGLGALGEKVARALADFGFTVTGWSRTPKDIAGIATGHGSDGLDRVLARSALAVILLPLTDATRGILDTERLRMLPAGASIANLSRGEVLDDVALLALLDANHIDEAHLDVFAQEPLPVDHPYWRHPRVHMTPHIAALTDPLVAAREVADKIRRLEAGLSITGVVDFERQY</sequence>
<dbReference type="Proteomes" id="UP000256829">
    <property type="component" value="Unassembled WGS sequence"/>
</dbReference>
<dbReference type="Gene3D" id="3.40.50.720">
    <property type="entry name" value="NAD(P)-binding Rossmann-like Domain"/>
    <property type="match status" value="2"/>
</dbReference>
<keyword evidence="1" id="KW-0560">Oxidoreductase</keyword>
<keyword evidence="5" id="KW-1185">Reference proteome</keyword>
<dbReference type="InterPro" id="IPR006140">
    <property type="entry name" value="D-isomer_DH_NAD-bd"/>
</dbReference>
<keyword evidence="4" id="KW-0670">Pyruvate</keyword>
<gene>
    <name evidence="4" type="ORF">DX912_08915</name>
</gene>
<dbReference type="AlphaFoldDB" id="A0A3D8VEX9"/>
<dbReference type="SUPFAM" id="SSF51735">
    <property type="entry name" value="NAD(P)-binding Rossmann-fold domains"/>
    <property type="match status" value="1"/>
</dbReference>
<comment type="caution">
    <text evidence="4">The sequence shown here is derived from an EMBL/GenBank/DDBJ whole genome shotgun (WGS) entry which is preliminary data.</text>
</comment>
<evidence type="ECO:0000313" key="4">
    <source>
        <dbReference type="EMBL" id="RDY67388.1"/>
    </source>
</evidence>
<dbReference type="CDD" id="cd12164">
    <property type="entry name" value="GDH_like_2"/>
    <property type="match status" value="1"/>
</dbReference>
<reference evidence="4 5" key="1">
    <citation type="submission" date="2018-08" db="EMBL/GenBank/DDBJ databases">
        <title>Lysobacter soli KCTC 22011, whole genome shotgun sequence.</title>
        <authorList>
            <person name="Zhang X."/>
            <person name="Feng G."/>
            <person name="Zhu H."/>
        </authorList>
    </citation>
    <scope>NUCLEOTIDE SEQUENCE [LARGE SCALE GENOMIC DNA]</scope>
    <source>
        <strain evidence="4 5">KCTC 22011</strain>
    </source>
</reference>
<evidence type="ECO:0000259" key="3">
    <source>
        <dbReference type="Pfam" id="PF02826"/>
    </source>
</evidence>
<dbReference type="EMBL" id="QTJR01000005">
    <property type="protein sequence ID" value="RDY67388.1"/>
    <property type="molecule type" value="Genomic_DNA"/>
</dbReference>
<protein>
    <submittedName>
        <fullName evidence="4">Glyoxylate/hydroxypyruvate reductase A</fullName>
    </submittedName>
</protein>
<dbReference type="GO" id="GO:0016616">
    <property type="term" value="F:oxidoreductase activity, acting on the CH-OH group of donors, NAD or NADP as acceptor"/>
    <property type="evidence" value="ECO:0007669"/>
    <property type="project" value="UniProtKB-ARBA"/>
</dbReference>
<organism evidence="4 5">
    <name type="scientific">Lysobacter soli</name>
    <dbReference type="NCBI Taxonomy" id="453783"/>
    <lineage>
        <taxon>Bacteria</taxon>
        <taxon>Pseudomonadati</taxon>
        <taxon>Pseudomonadota</taxon>
        <taxon>Gammaproteobacteria</taxon>
        <taxon>Lysobacterales</taxon>
        <taxon>Lysobacteraceae</taxon>
        <taxon>Lysobacter</taxon>
    </lineage>
</organism>
<feature type="domain" description="D-isomer specific 2-hydroxyacid dehydrogenase NAD-binding" evidence="3">
    <location>
        <begin position="105"/>
        <end position="276"/>
    </location>
</feature>
<dbReference type="PANTHER" id="PTHR43333:SF1">
    <property type="entry name" value="D-ISOMER SPECIFIC 2-HYDROXYACID DEHYDROGENASE NAD-BINDING DOMAIN-CONTAINING PROTEIN"/>
    <property type="match status" value="1"/>
</dbReference>
<dbReference type="Pfam" id="PF02826">
    <property type="entry name" value="2-Hacid_dh_C"/>
    <property type="match status" value="1"/>
</dbReference>
<accession>A0A3D8VEX9</accession>
<keyword evidence="2" id="KW-0520">NAD</keyword>
<dbReference type="PROSITE" id="PS00065">
    <property type="entry name" value="D_2_HYDROXYACID_DH_1"/>
    <property type="match status" value="1"/>
</dbReference>
<dbReference type="InterPro" id="IPR029752">
    <property type="entry name" value="D-isomer_DH_CS1"/>
</dbReference>
<proteinExistence type="predicted"/>
<dbReference type="GO" id="GO:0051287">
    <property type="term" value="F:NAD binding"/>
    <property type="evidence" value="ECO:0007669"/>
    <property type="project" value="InterPro"/>
</dbReference>
<dbReference type="InterPro" id="IPR036291">
    <property type="entry name" value="NAD(P)-bd_dom_sf"/>
</dbReference>
<evidence type="ECO:0000256" key="2">
    <source>
        <dbReference type="ARBA" id="ARBA00023027"/>
    </source>
</evidence>
<dbReference type="RefSeq" id="WP_115842155.1">
    <property type="nucleotide sequence ID" value="NZ_CP183976.1"/>
</dbReference>
<dbReference type="PANTHER" id="PTHR43333">
    <property type="entry name" value="2-HACID_DH_C DOMAIN-CONTAINING PROTEIN"/>
    <property type="match status" value="1"/>
</dbReference>
<evidence type="ECO:0000313" key="5">
    <source>
        <dbReference type="Proteomes" id="UP000256829"/>
    </source>
</evidence>